<proteinExistence type="predicted"/>
<dbReference type="AlphaFoldDB" id="A0A0R2MN50"/>
<dbReference type="STRING" id="1293598.IV56_GL000199"/>
<accession>A0A0R2MN50</accession>
<keyword evidence="2" id="KW-1185">Reference proteome</keyword>
<dbReference type="EMBL" id="JQCE01000075">
    <property type="protein sequence ID" value="KRO15111.1"/>
    <property type="molecule type" value="Genomic_DNA"/>
</dbReference>
<evidence type="ECO:0000313" key="1">
    <source>
        <dbReference type="EMBL" id="KRO15111.1"/>
    </source>
</evidence>
<dbReference type="Proteomes" id="UP000050969">
    <property type="component" value="Unassembled WGS sequence"/>
</dbReference>
<name>A0A0R2MN50_9LACO</name>
<dbReference type="RefSeq" id="WP_054776779.1">
    <property type="nucleotide sequence ID" value="NZ_BBBX01000003.1"/>
</dbReference>
<comment type="caution">
    <text evidence="1">The sequence shown here is derived from an EMBL/GenBank/DDBJ whole genome shotgun (WGS) entry which is preliminary data.</text>
</comment>
<protein>
    <submittedName>
        <fullName evidence="1">Uncharacterized protein</fullName>
    </submittedName>
</protein>
<sequence>MDKVGGITLDDMKINALLRTVDLILNDNPVDGSAQPQVVEPELIDELELKKYAAQLRDKRDVTTYENLLVRMNRLLPLFYDATSHLLHGCLDIAVAGEGIAALWKDKSYEVKESRELADKLNTALKGFISRSENRGTWVAHYTVDQAVADYYTCRDRIYTGDIASQTREVANHVHEKVMAMNVALSPTDILSQLQMTLRMNNPLEQMRLSAKICLQIPA</sequence>
<dbReference type="PATRIC" id="fig|1293598.4.peg.214"/>
<gene>
    <name evidence="1" type="ORF">IV56_GL000199</name>
</gene>
<evidence type="ECO:0000313" key="2">
    <source>
        <dbReference type="Proteomes" id="UP000050969"/>
    </source>
</evidence>
<reference evidence="1 2" key="1">
    <citation type="journal article" date="2015" name="Genome Announc.">
        <title>Expanding the biotechnology potential of lactobacilli through comparative genomics of 213 strains and associated genera.</title>
        <authorList>
            <person name="Sun Z."/>
            <person name="Harris H.M."/>
            <person name="McCann A."/>
            <person name="Guo C."/>
            <person name="Argimon S."/>
            <person name="Zhang W."/>
            <person name="Yang X."/>
            <person name="Jeffery I.B."/>
            <person name="Cooney J.C."/>
            <person name="Kagawa T.F."/>
            <person name="Liu W."/>
            <person name="Song Y."/>
            <person name="Salvetti E."/>
            <person name="Wrobel A."/>
            <person name="Rasinkangas P."/>
            <person name="Parkhill J."/>
            <person name="Rea M.C."/>
            <person name="O'Sullivan O."/>
            <person name="Ritari J."/>
            <person name="Douillard F.P."/>
            <person name="Paul Ross R."/>
            <person name="Yang R."/>
            <person name="Briner A.E."/>
            <person name="Felis G.E."/>
            <person name="de Vos W.M."/>
            <person name="Barrangou R."/>
            <person name="Klaenhammer T.R."/>
            <person name="Caufield P.W."/>
            <person name="Cui Y."/>
            <person name="Zhang H."/>
            <person name="O'Toole P.W."/>
        </authorList>
    </citation>
    <scope>NUCLEOTIDE SEQUENCE [LARGE SCALE GENOMIC DNA]</scope>
    <source>
        <strain evidence="1 2">DSM 24301</strain>
    </source>
</reference>
<organism evidence="1 2">
    <name type="scientific">Lacticaseibacillus saniviri JCM 17471 = DSM 24301</name>
    <dbReference type="NCBI Taxonomy" id="1293598"/>
    <lineage>
        <taxon>Bacteria</taxon>
        <taxon>Bacillati</taxon>
        <taxon>Bacillota</taxon>
        <taxon>Bacilli</taxon>
        <taxon>Lactobacillales</taxon>
        <taxon>Lactobacillaceae</taxon>
        <taxon>Lacticaseibacillus</taxon>
    </lineage>
</organism>